<keyword evidence="1" id="KW-0472">Membrane</keyword>
<dbReference type="GeneID" id="31930049"/>
<evidence type="ECO:0000313" key="4">
    <source>
        <dbReference type="Proteomes" id="UP000007127"/>
    </source>
</evidence>
<feature type="signal peptide" evidence="2">
    <location>
        <begin position="1"/>
        <end position="28"/>
    </location>
</feature>
<evidence type="ECO:0000256" key="1">
    <source>
        <dbReference type="SAM" id="Phobius"/>
    </source>
</evidence>
<accession>A0AB72U9R3</accession>
<keyword evidence="2" id="KW-0732">Signal</keyword>
<keyword evidence="1" id="KW-0812">Transmembrane</keyword>
<evidence type="ECO:0008006" key="5">
    <source>
        <dbReference type="Google" id="ProtNLM"/>
    </source>
</evidence>
<sequence length="178" mass="19357">MLQSFGRLMIPAIACAILLCAGSFPAIAHGAGWQIDQNRTATIYQFGYTDGTPMIFAEAMVTSPDGKTWQKGRTDRDGRLAVAVPALRPEDDTDAHWKIMVSDGMGHQVVLIHSSEKIPPSGTQSSAPTPGLQGNSALLDLPVWAAILFGFSLITNLAFLPGWITRIKRQRKSHLMQE</sequence>
<dbReference type="KEGG" id="txi:TH3_04010"/>
<feature type="transmembrane region" description="Helical" evidence="1">
    <location>
        <begin position="143"/>
        <end position="164"/>
    </location>
</feature>
<proteinExistence type="predicted"/>
<organism evidence="3 4">
    <name type="scientific">Thalassospira xiamenensis M-5 = DSM 17429</name>
    <dbReference type="NCBI Taxonomy" id="1123366"/>
    <lineage>
        <taxon>Bacteria</taxon>
        <taxon>Pseudomonadati</taxon>
        <taxon>Pseudomonadota</taxon>
        <taxon>Alphaproteobacteria</taxon>
        <taxon>Rhodospirillales</taxon>
        <taxon>Thalassospiraceae</taxon>
        <taxon>Thalassospira</taxon>
    </lineage>
</organism>
<protein>
    <recommendedName>
        <fullName evidence="5">Nickel transport protein</fullName>
    </recommendedName>
</protein>
<evidence type="ECO:0000313" key="3">
    <source>
        <dbReference type="EMBL" id="AJD50924.1"/>
    </source>
</evidence>
<dbReference type="AlphaFoldDB" id="A0AB72U9R3"/>
<reference evidence="3 4" key="1">
    <citation type="journal article" date="2012" name="J. Bacteriol.">
        <title>Genome sequence of Thalassospira xiamenensis type strain M-5.</title>
        <authorList>
            <person name="Lai Q."/>
            <person name="Shao Z."/>
        </authorList>
    </citation>
    <scope>NUCLEOTIDE SEQUENCE [LARGE SCALE GENOMIC DNA]</scope>
    <source>
        <strain evidence="3 4">M-5</strain>
    </source>
</reference>
<dbReference type="EMBL" id="CP004388">
    <property type="protein sequence ID" value="AJD50924.1"/>
    <property type="molecule type" value="Genomic_DNA"/>
</dbReference>
<dbReference type="RefSeq" id="WP_007090568.1">
    <property type="nucleotide sequence ID" value="NZ_CP004388.1"/>
</dbReference>
<evidence type="ECO:0000256" key="2">
    <source>
        <dbReference type="SAM" id="SignalP"/>
    </source>
</evidence>
<name>A0AB72U9R3_9PROT</name>
<feature type="chain" id="PRO_5044492639" description="Nickel transport protein" evidence="2">
    <location>
        <begin position="29"/>
        <end position="178"/>
    </location>
</feature>
<gene>
    <name evidence="3" type="ORF">TH3_04010</name>
</gene>
<dbReference type="Proteomes" id="UP000007127">
    <property type="component" value="Chromosome"/>
</dbReference>
<keyword evidence="1" id="KW-1133">Transmembrane helix</keyword>